<dbReference type="PRINTS" id="PR00895">
    <property type="entry name" value="PENTAXIN"/>
</dbReference>
<keyword evidence="7" id="KW-1133">Transmembrane helix</keyword>
<dbReference type="GeneTree" id="ENSGT01060000248591"/>
<evidence type="ECO:0000313" key="10">
    <source>
        <dbReference type="Proteomes" id="UP000314986"/>
    </source>
</evidence>
<sequence length="259" mass="29227">QLQIIFTVVINTAQQLLYFCFVYLGTFGSQILAFSGRTDTKYARLLKQFPQMHSVTVCAQLQFDSNYIGVSTIFSYSIPSFINEFQLRANIVHEEQIQLALLVHGVHSPYSQAMENDGRWHHICVRWTRRGGSWAIAVDGSIVASGDHLYLSDDIGQDGVFIVGQEQDTFGGSFKQDESFIGNITQLHIWNRALDSSEIQALVEDCSVPQAGLFFQWNISALQVEPTVQVYKVFSQCKGNMNTSEFCMGAHFCRFSFAF</sequence>
<dbReference type="Pfam" id="PF00354">
    <property type="entry name" value="Pentaxin"/>
    <property type="match status" value="1"/>
</dbReference>
<evidence type="ECO:0000256" key="3">
    <source>
        <dbReference type="ARBA" id="ARBA00022837"/>
    </source>
</evidence>
<evidence type="ECO:0000259" key="8">
    <source>
        <dbReference type="PROSITE" id="PS51828"/>
    </source>
</evidence>
<proteinExistence type="predicted"/>
<dbReference type="InParanoid" id="A0A4W3HZ80"/>
<keyword evidence="4" id="KW-1015">Disulfide bond</keyword>
<comment type="caution">
    <text evidence="6">Lacks conserved residue(s) required for the propagation of feature annotation.</text>
</comment>
<reference evidence="10" key="3">
    <citation type="journal article" date="2014" name="Nature">
        <title>Elephant shark genome provides unique insights into gnathostome evolution.</title>
        <authorList>
            <consortium name="International Elephant Shark Genome Sequencing Consortium"/>
            <person name="Venkatesh B."/>
            <person name="Lee A.P."/>
            <person name="Ravi V."/>
            <person name="Maurya A.K."/>
            <person name="Lian M.M."/>
            <person name="Swann J.B."/>
            <person name="Ohta Y."/>
            <person name="Flajnik M.F."/>
            <person name="Sutoh Y."/>
            <person name="Kasahara M."/>
            <person name="Hoon S."/>
            <person name="Gangu V."/>
            <person name="Roy S.W."/>
            <person name="Irimia M."/>
            <person name="Korzh V."/>
            <person name="Kondrychyn I."/>
            <person name="Lim Z.W."/>
            <person name="Tay B.H."/>
            <person name="Tohari S."/>
            <person name="Kong K.W."/>
            <person name="Ho S."/>
            <person name="Lorente-Galdos B."/>
            <person name="Quilez J."/>
            <person name="Marques-Bonet T."/>
            <person name="Raney B.J."/>
            <person name="Ingham P.W."/>
            <person name="Tay A."/>
            <person name="Hillier L.W."/>
            <person name="Minx P."/>
            <person name="Boehm T."/>
            <person name="Wilson R.K."/>
            <person name="Brenner S."/>
            <person name="Warren W.C."/>
        </authorList>
    </citation>
    <scope>NUCLEOTIDE SEQUENCE [LARGE SCALE GENOMIC DNA]</scope>
</reference>
<evidence type="ECO:0000313" key="9">
    <source>
        <dbReference type="Ensembl" id="ENSCMIP00000022844.1"/>
    </source>
</evidence>
<feature type="transmembrane region" description="Helical" evidence="7">
    <location>
        <begin position="16"/>
        <end position="34"/>
    </location>
</feature>
<feature type="domain" description="Pentraxin (PTX)" evidence="8">
    <location>
        <begin position="28"/>
        <end position="237"/>
    </location>
</feature>
<dbReference type="OMA" id="CCETKGF"/>
<dbReference type="Ensembl" id="ENSCMIT00000023233.1">
    <property type="protein sequence ID" value="ENSCMIP00000022844.1"/>
    <property type="gene ID" value="ENSCMIG00000010251.1"/>
</dbReference>
<reference evidence="9" key="5">
    <citation type="submission" date="2025-09" db="UniProtKB">
        <authorList>
            <consortium name="Ensembl"/>
        </authorList>
    </citation>
    <scope>IDENTIFICATION</scope>
</reference>
<dbReference type="PANTHER" id="PTHR19277:SF163">
    <property type="entry name" value="ADHESION G-PROTEIN COUPLED RECEPTOR D2-LIKE ISOFORM X1"/>
    <property type="match status" value="1"/>
</dbReference>
<reference evidence="10" key="2">
    <citation type="journal article" date="2007" name="PLoS Biol.">
        <title>Survey sequencing and comparative analysis of the elephant shark (Callorhinchus milii) genome.</title>
        <authorList>
            <person name="Venkatesh B."/>
            <person name="Kirkness E.F."/>
            <person name="Loh Y.H."/>
            <person name="Halpern A.L."/>
            <person name="Lee A.P."/>
            <person name="Johnson J."/>
            <person name="Dandona N."/>
            <person name="Viswanathan L.D."/>
            <person name="Tay A."/>
            <person name="Venter J.C."/>
            <person name="Strausberg R.L."/>
            <person name="Brenner S."/>
        </authorList>
    </citation>
    <scope>NUCLEOTIDE SEQUENCE [LARGE SCALE GENOMIC DNA]</scope>
</reference>
<dbReference type="InterPro" id="IPR013320">
    <property type="entry name" value="ConA-like_dom_sf"/>
</dbReference>
<organism evidence="9 10">
    <name type="scientific">Callorhinchus milii</name>
    <name type="common">Ghost shark</name>
    <dbReference type="NCBI Taxonomy" id="7868"/>
    <lineage>
        <taxon>Eukaryota</taxon>
        <taxon>Metazoa</taxon>
        <taxon>Chordata</taxon>
        <taxon>Craniata</taxon>
        <taxon>Vertebrata</taxon>
        <taxon>Chondrichthyes</taxon>
        <taxon>Holocephali</taxon>
        <taxon>Chimaeriformes</taxon>
        <taxon>Callorhinchidae</taxon>
        <taxon>Callorhinchus</taxon>
    </lineage>
</organism>
<dbReference type="Proteomes" id="UP000314986">
    <property type="component" value="Unassembled WGS sequence"/>
</dbReference>
<reference evidence="10" key="1">
    <citation type="journal article" date="2006" name="Science">
        <title>Ancient noncoding elements conserved in the human genome.</title>
        <authorList>
            <person name="Venkatesh B."/>
            <person name="Kirkness E.F."/>
            <person name="Loh Y.H."/>
            <person name="Halpern A.L."/>
            <person name="Lee A.P."/>
            <person name="Johnson J."/>
            <person name="Dandona N."/>
            <person name="Viswanathan L.D."/>
            <person name="Tay A."/>
            <person name="Venter J.C."/>
            <person name="Strausberg R.L."/>
            <person name="Brenner S."/>
        </authorList>
    </citation>
    <scope>NUCLEOTIDE SEQUENCE [LARGE SCALE GENOMIC DNA]</scope>
</reference>
<evidence type="ECO:0000256" key="2">
    <source>
        <dbReference type="ARBA" id="ARBA00022723"/>
    </source>
</evidence>
<dbReference type="GO" id="GO:0046872">
    <property type="term" value="F:metal ion binding"/>
    <property type="evidence" value="ECO:0007669"/>
    <property type="project" value="UniProtKB-KW"/>
</dbReference>
<dbReference type="Gene3D" id="2.60.120.200">
    <property type="match status" value="1"/>
</dbReference>
<dbReference type="SMART" id="SM00159">
    <property type="entry name" value="PTX"/>
    <property type="match status" value="1"/>
</dbReference>
<keyword evidence="10" id="KW-1185">Reference proteome</keyword>
<dbReference type="PANTHER" id="PTHR19277">
    <property type="entry name" value="PENTRAXIN"/>
    <property type="match status" value="1"/>
</dbReference>
<comment type="cofactor">
    <cofactor evidence="1">
        <name>Ca(2+)</name>
        <dbReference type="ChEBI" id="CHEBI:29108"/>
    </cofactor>
</comment>
<dbReference type="SUPFAM" id="SSF49899">
    <property type="entry name" value="Concanavalin A-like lectins/glucanases"/>
    <property type="match status" value="1"/>
</dbReference>
<evidence type="ECO:0000256" key="7">
    <source>
        <dbReference type="SAM" id="Phobius"/>
    </source>
</evidence>
<dbReference type="PROSITE" id="PS51828">
    <property type="entry name" value="PTX_2"/>
    <property type="match status" value="1"/>
</dbReference>
<keyword evidence="3" id="KW-0106">Calcium</keyword>
<keyword evidence="7" id="KW-0812">Transmembrane</keyword>
<dbReference type="InterPro" id="IPR001759">
    <property type="entry name" value="PTX_dom"/>
</dbReference>
<reference evidence="9" key="4">
    <citation type="submission" date="2025-08" db="UniProtKB">
        <authorList>
            <consortium name="Ensembl"/>
        </authorList>
    </citation>
    <scope>IDENTIFICATION</scope>
</reference>
<evidence type="ECO:0000256" key="1">
    <source>
        <dbReference type="ARBA" id="ARBA00001913"/>
    </source>
</evidence>
<keyword evidence="5" id="KW-0325">Glycoprotein</keyword>
<dbReference type="AlphaFoldDB" id="A0A4W3HZ80"/>
<evidence type="ECO:0000256" key="5">
    <source>
        <dbReference type="ARBA" id="ARBA00023180"/>
    </source>
</evidence>
<accession>A0A4W3HZ80</accession>
<keyword evidence="7" id="KW-0472">Membrane</keyword>
<keyword evidence="2" id="KW-0479">Metal-binding</keyword>
<protein>
    <recommendedName>
        <fullName evidence="8">Pentraxin (PTX) domain-containing protein</fullName>
    </recommendedName>
</protein>
<evidence type="ECO:0000256" key="6">
    <source>
        <dbReference type="PROSITE-ProRule" id="PRU01172"/>
    </source>
</evidence>
<evidence type="ECO:0000256" key="4">
    <source>
        <dbReference type="ARBA" id="ARBA00023157"/>
    </source>
</evidence>
<dbReference type="InterPro" id="IPR051360">
    <property type="entry name" value="Neuronal_Pentraxin_Related"/>
</dbReference>
<name>A0A4W3HZ80_CALMI</name>